<dbReference type="AlphaFoldDB" id="A0A420DW86"/>
<comment type="caution">
    <text evidence="2">The sequence shown here is derived from an EMBL/GenBank/DDBJ whole genome shotgun (WGS) entry which is preliminary data.</text>
</comment>
<name>A0A420DW86_9FLAO</name>
<accession>A0A420DW86</accession>
<dbReference type="Proteomes" id="UP000284892">
    <property type="component" value="Unassembled WGS sequence"/>
</dbReference>
<reference evidence="2 3" key="1">
    <citation type="submission" date="2018-09" db="EMBL/GenBank/DDBJ databases">
        <title>Genomic Encyclopedia of Archaeal and Bacterial Type Strains, Phase II (KMG-II): from individual species to whole genera.</title>
        <authorList>
            <person name="Goeker M."/>
        </authorList>
    </citation>
    <scope>NUCLEOTIDE SEQUENCE [LARGE SCALE GENOMIC DNA]</scope>
    <source>
        <strain evidence="2 3">DSM 26283</strain>
    </source>
</reference>
<feature type="signal peptide" evidence="1">
    <location>
        <begin position="1"/>
        <end position="26"/>
    </location>
</feature>
<gene>
    <name evidence="2" type="ORF">BXY80_0563</name>
</gene>
<protein>
    <submittedName>
        <fullName evidence="2">Uncharacterized protein</fullName>
    </submittedName>
</protein>
<evidence type="ECO:0000256" key="1">
    <source>
        <dbReference type="SAM" id="SignalP"/>
    </source>
</evidence>
<dbReference type="EMBL" id="RAQJ01000001">
    <property type="protein sequence ID" value="RKE98475.1"/>
    <property type="molecule type" value="Genomic_DNA"/>
</dbReference>
<feature type="chain" id="PRO_5019228245" evidence="1">
    <location>
        <begin position="27"/>
        <end position="58"/>
    </location>
</feature>
<keyword evidence="1" id="KW-0732">Signal</keyword>
<sequence>MTMKALKITFLLLAVLVLTVSGQSSDTIKQNEVDTYEATTTYDLIALNKSKKTLQPQG</sequence>
<evidence type="ECO:0000313" key="3">
    <source>
        <dbReference type="Proteomes" id="UP000284892"/>
    </source>
</evidence>
<keyword evidence="3" id="KW-1185">Reference proteome</keyword>
<evidence type="ECO:0000313" key="2">
    <source>
        <dbReference type="EMBL" id="RKE98475.1"/>
    </source>
</evidence>
<organism evidence="2 3">
    <name type="scientific">Ichthyenterobacterium magnum</name>
    <dbReference type="NCBI Taxonomy" id="1230530"/>
    <lineage>
        <taxon>Bacteria</taxon>
        <taxon>Pseudomonadati</taxon>
        <taxon>Bacteroidota</taxon>
        <taxon>Flavobacteriia</taxon>
        <taxon>Flavobacteriales</taxon>
        <taxon>Flavobacteriaceae</taxon>
        <taxon>Ichthyenterobacterium</taxon>
    </lineage>
</organism>
<proteinExistence type="predicted"/>